<name>A0A7J9PW83_METMI</name>
<dbReference type="AlphaFoldDB" id="A0A7J9PW83"/>
<dbReference type="EMBL" id="JACDUP010000002">
    <property type="protein sequence ID" value="MBA2868940.1"/>
    <property type="molecule type" value="Genomic_DNA"/>
</dbReference>
<accession>A0A7J9PW83</accession>
<proteinExistence type="predicted"/>
<dbReference type="Proteomes" id="UP000571751">
    <property type="component" value="Unassembled WGS sequence"/>
</dbReference>
<gene>
    <name evidence="1" type="ORF">HNP95_001119</name>
</gene>
<protein>
    <submittedName>
        <fullName evidence="1">Uncharacterized protein</fullName>
    </submittedName>
</protein>
<reference evidence="1 2" key="1">
    <citation type="submission" date="2020-07" db="EMBL/GenBank/DDBJ databases">
        <title>Genomic Encyclopedia of Type Strains, Phase IV (KMG-V): Genome sequencing to study the core and pangenomes of soil and plant-associated prokaryotes.</title>
        <authorList>
            <person name="Whitman W."/>
        </authorList>
    </citation>
    <scope>NUCLEOTIDE SEQUENCE [LARGE SCALE GENOMIC DNA]</scope>
    <source>
        <strain evidence="1 2">C14</strain>
    </source>
</reference>
<sequence length="403" mass="46656">MLIELDESLLEITTQDMTGPIISTFRKLAMFKEECYHIITAKKIDILEHVMKLMEKHDQCTEKTYLEIIQNDYPDYGGLLDEVKYKVLISKNIREFQIITSEDVTVYVVPVDKFSRMFAMAKTCLLSENINDCKLYVQITKEHYKNEEKACMAYNIQNGGGSTCANVLESILQEQQDKKFCLTFADTDKKHPNDSFGRTLSDLIAIHKQYSNYNVSKLFYLKNFHEKENLIPPSVYGLCSSTNCNLEKILKIEQEHSTHHEKLQYFDIKEGLTVALYKREAVKNYFDGLLNDLGIDTTNILQRNDNYRIIPGIGDCTPLVLEDIFENGLEEKLKLKTKELQVEPDNVRVSVIISKIKDNISKRLDFYDNLPEYIKTAWIKVSEAVFSWCCCPLDVETSHLIQL</sequence>
<dbReference type="RefSeq" id="WP_181508057.1">
    <property type="nucleotide sequence ID" value="NZ_JACDUP010000002.1"/>
</dbReference>
<organism evidence="1 2">
    <name type="scientific">Methanococcus maripaludis</name>
    <name type="common">Methanococcus deltae</name>
    <dbReference type="NCBI Taxonomy" id="39152"/>
    <lineage>
        <taxon>Archaea</taxon>
        <taxon>Methanobacteriati</taxon>
        <taxon>Methanobacteriota</taxon>
        <taxon>Methanomada group</taxon>
        <taxon>Methanococci</taxon>
        <taxon>Methanococcales</taxon>
        <taxon>Methanococcaceae</taxon>
        <taxon>Methanococcus</taxon>
    </lineage>
</organism>
<comment type="caution">
    <text evidence="1">The sequence shown here is derived from an EMBL/GenBank/DDBJ whole genome shotgun (WGS) entry which is preliminary data.</text>
</comment>
<evidence type="ECO:0000313" key="1">
    <source>
        <dbReference type="EMBL" id="MBA2868940.1"/>
    </source>
</evidence>
<evidence type="ECO:0000313" key="2">
    <source>
        <dbReference type="Proteomes" id="UP000571751"/>
    </source>
</evidence>